<proteinExistence type="predicted"/>
<name>A0A9W8WHL6_9HYPO</name>
<reference evidence="1" key="1">
    <citation type="submission" date="2022-10" db="EMBL/GenBank/DDBJ databases">
        <title>Tapping the CABI collections for fungal endophytes: first genome assemblies for Collariella, Neodidymelliopsis, Ascochyta clinopodiicola, Didymella pomorum, Didymosphaeria variabile, Neocosmospora piperis and Neocucurbitaria cava.</title>
        <authorList>
            <person name="Hill R."/>
        </authorList>
    </citation>
    <scope>NUCLEOTIDE SEQUENCE</scope>
    <source>
        <strain evidence="1">IMI 366586</strain>
    </source>
</reference>
<dbReference type="Proteomes" id="UP001140502">
    <property type="component" value="Unassembled WGS sequence"/>
</dbReference>
<organism evidence="1 2">
    <name type="scientific">Fusarium piperis</name>
    <dbReference type="NCBI Taxonomy" id="1435070"/>
    <lineage>
        <taxon>Eukaryota</taxon>
        <taxon>Fungi</taxon>
        <taxon>Dikarya</taxon>
        <taxon>Ascomycota</taxon>
        <taxon>Pezizomycotina</taxon>
        <taxon>Sordariomycetes</taxon>
        <taxon>Hypocreomycetidae</taxon>
        <taxon>Hypocreales</taxon>
        <taxon>Nectriaceae</taxon>
        <taxon>Fusarium</taxon>
        <taxon>Fusarium solani species complex</taxon>
    </lineage>
</organism>
<evidence type="ECO:0000313" key="1">
    <source>
        <dbReference type="EMBL" id="KAJ4325301.1"/>
    </source>
</evidence>
<comment type="caution">
    <text evidence="1">The sequence shown here is derived from an EMBL/GenBank/DDBJ whole genome shotgun (WGS) entry which is preliminary data.</text>
</comment>
<gene>
    <name evidence="1" type="ORF">N0V84_003522</name>
</gene>
<evidence type="ECO:0000313" key="2">
    <source>
        <dbReference type="Proteomes" id="UP001140502"/>
    </source>
</evidence>
<dbReference type="EMBL" id="JAPEUR010000051">
    <property type="protein sequence ID" value="KAJ4325301.1"/>
    <property type="molecule type" value="Genomic_DNA"/>
</dbReference>
<protein>
    <submittedName>
        <fullName evidence="1">Uncharacterized protein</fullName>
    </submittedName>
</protein>
<dbReference type="OrthoDB" id="5376140at2759"/>
<accession>A0A9W8WHL6</accession>
<dbReference type="AlphaFoldDB" id="A0A9W8WHL6"/>
<sequence length="689" mass="77381">MSRQPLPNAPRKANGGVDDYLIEEKKTLDSIERKHVMLFPLRSTYTSLESPEAFRELYQNWRDALITSFNTEIDIKEKRNNTEIIYKAYGRTTGPDCLGYILFRGTDGRGTVELTNRCSRLEPYHLDLGGTTKAANQNLAGVHGEGLKIALLVLQRDQHNHFIRCVAGGFSWCFGFTTQGKLIAKLTRLSEGSARNKEKHPKGTLAPFYPNYKTDVRFVIGQVKDGKSERGESLKRYPVKREEFESWCTTVLSLQKLDKDSVLKTKHGEIIMDPKHRGSLYLKGLLMRRSTRSCSASMTGRPLKYGYNFENGTTNRDRRTLSSAEEEGRAILKIWEAALLKRPGLVGELSDMLNSSDPQWAEVSMLSAGLLPGTADKLAQHLLSDTSKWYYSAREREENPALDNMIASLGRQGFQLTTDYWDALESYGLLRTVKNGQQGRFRSAAIVSIPEDQFAQHMERMLRASLRACPLTSSSKLEFVQAGCLSLRAFYQEKDGGLVRVHERWLHRAAVMGGFAFLEDVSEIYASLHACKLLFKDIVDQLGDDASATHDTQASVGLKEQQLVLAEQRLTDYAHQHSTLALKTIDKDSESTIVVTWETLKSSIGNPSFEVALHDASTCSSLRDKLLAKDTTVKGKSRVDESMKYVAKFPNVRRGTRYFAIVYRPDKPSSLVGVSNMGDILCDTHEASR</sequence>
<keyword evidence="2" id="KW-1185">Reference proteome</keyword>